<organism evidence="1">
    <name type="scientific">marine sediment metagenome</name>
    <dbReference type="NCBI Taxonomy" id="412755"/>
    <lineage>
        <taxon>unclassified sequences</taxon>
        <taxon>metagenomes</taxon>
        <taxon>ecological metagenomes</taxon>
    </lineage>
</organism>
<gene>
    <name evidence="1" type="ORF">LCGC14_1752530</name>
</gene>
<dbReference type="EMBL" id="LAZR01016182">
    <property type="protein sequence ID" value="KKM05599.1"/>
    <property type="molecule type" value="Genomic_DNA"/>
</dbReference>
<name>A0A0F9H3F2_9ZZZZ</name>
<dbReference type="Gene3D" id="3.40.50.150">
    <property type="entry name" value="Vaccinia Virus protein VP39"/>
    <property type="match status" value="1"/>
</dbReference>
<reference evidence="1" key="1">
    <citation type="journal article" date="2015" name="Nature">
        <title>Complex archaea that bridge the gap between prokaryotes and eukaryotes.</title>
        <authorList>
            <person name="Spang A."/>
            <person name="Saw J.H."/>
            <person name="Jorgensen S.L."/>
            <person name="Zaremba-Niedzwiedzka K."/>
            <person name="Martijn J."/>
            <person name="Lind A.E."/>
            <person name="van Eijk R."/>
            <person name="Schleper C."/>
            <person name="Guy L."/>
            <person name="Ettema T.J."/>
        </authorList>
    </citation>
    <scope>NUCLEOTIDE SEQUENCE</scope>
</reference>
<sequence length="150" mass="17065">MLKGTGLRASSIPGTSICALNAAFDHLREERTLKMSNIYLERFEERVDQYGLDGVAFNTNDIAILALVKEVQTLNETLKEIRCEITFYVARTEKGNTILDPFTGSSTTGLAAYFYDRNFVLNDVTKIIDRHDYEDRRQKAANVSQCKYHT</sequence>
<protein>
    <recommendedName>
        <fullName evidence="2">DNA methylase N-4/N-6 domain-containing protein</fullName>
    </recommendedName>
</protein>
<dbReference type="InterPro" id="IPR029063">
    <property type="entry name" value="SAM-dependent_MTases_sf"/>
</dbReference>
<evidence type="ECO:0000313" key="1">
    <source>
        <dbReference type="EMBL" id="KKM05599.1"/>
    </source>
</evidence>
<evidence type="ECO:0008006" key="2">
    <source>
        <dbReference type="Google" id="ProtNLM"/>
    </source>
</evidence>
<dbReference type="AlphaFoldDB" id="A0A0F9H3F2"/>
<comment type="caution">
    <text evidence="1">The sequence shown here is derived from an EMBL/GenBank/DDBJ whole genome shotgun (WGS) entry which is preliminary data.</text>
</comment>
<proteinExistence type="predicted"/>
<dbReference type="SUPFAM" id="SSF53335">
    <property type="entry name" value="S-adenosyl-L-methionine-dependent methyltransferases"/>
    <property type="match status" value="1"/>
</dbReference>
<accession>A0A0F9H3F2</accession>